<comment type="pathway">
    <text evidence="2 7">Protein modification; protein ubiquitination.</text>
</comment>
<dbReference type="SUPFAM" id="SSF54695">
    <property type="entry name" value="POZ domain"/>
    <property type="match status" value="1"/>
</dbReference>
<evidence type="ECO:0000256" key="6">
    <source>
        <dbReference type="ARBA" id="ARBA00054396"/>
    </source>
</evidence>
<evidence type="ECO:0000259" key="9">
    <source>
        <dbReference type="Pfam" id="PF03931"/>
    </source>
</evidence>
<comment type="subunit">
    <text evidence="7">Part of a SCF (SKP1-cullin-F-box) protein ligase complex.</text>
</comment>
<name>A0AAV1EG46_OLDCO</name>
<evidence type="ECO:0000256" key="5">
    <source>
        <dbReference type="ARBA" id="ARBA00023242"/>
    </source>
</evidence>
<dbReference type="InterPro" id="IPR016072">
    <property type="entry name" value="Skp1_comp_dimer"/>
</dbReference>
<dbReference type="Proteomes" id="UP001161247">
    <property type="component" value="Chromosome 9"/>
</dbReference>
<reference evidence="10" key="1">
    <citation type="submission" date="2023-03" db="EMBL/GenBank/DDBJ databases">
        <authorList>
            <person name="Julca I."/>
        </authorList>
    </citation>
    <scope>NUCLEOTIDE SEQUENCE</scope>
</reference>
<dbReference type="SMART" id="SM00512">
    <property type="entry name" value="Skp1"/>
    <property type="match status" value="1"/>
</dbReference>
<evidence type="ECO:0000256" key="7">
    <source>
        <dbReference type="PIRNR" id="PIRNR028729"/>
    </source>
</evidence>
<dbReference type="EMBL" id="OX459126">
    <property type="protein sequence ID" value="CAI9118547.1"/>
    <property type="molecule type" value="Genomic_DNA"/>
</dbReference>
<dbReference type="Pfam" id="PF01466">
    <property type="entry name" value="Skp1"/>
    <property type="match status" value="1"/>
</dbReference>
<dbReference type="InterPro" id="IPR016073">
    <property type="entry name" value="Skp1_comp_POZ"/>
</dbReference>
<dbReference type="Pfam" id="PF03931">
    <property type="entry name" value="Skp1_POZ"/>
    <property type="match status" value="1"/>
</dbReference>
<accession>A0AAV1EG46</accession>
<dbReference type="GO" id="GO:0016567">
    <property type="term" value="P:protein ubiquitination"/>
    <property type="evidence" value="ECO:0007669"/>
    <property type="project" value="UniProtKB-UniRule"/>
</dbReference>
<evidence type="ECO:0000259" key="8">
    <source>
        <dbReference type="Pfam" id="PF01466"/>
    </source>
</evidence>
<dbReference type="InterPro" id="IPR011333">
    <property type="entry name" value="SKP1/BTB/POZ_sf"/>
</dbReference>
<dbReference type="PANTHER" id="PTHR11165">
    <property type="entry name" value="SKP1"/>
    <property type="match status" value="1"/>
</dbReference>
<proteinExistence type="inferred from homology"/>
<dbReference type="Gene3D" id="3.30.710.10">
    <property type="entry name" value="Potassium Channel Kv1.1, Chain A"/>
    <property type="match status" value="1"/>
</dbReference>
<dbReference type="GO" id="GO:0006511">
    <property type="term" value="P:ubiquitin-dependent protein catabolic process"/>
    <property type="evidence" value="ECO:0007669"/>
    <property type="project" value="InterPro"/>
</dbReference>
<dbReference type="AlphaFoldDB" id="A0AAV1EG46"/>
<feature type="domain" description="SKP1 component dimerisation" evidence="8">
    <location>
        <begin position="113"/>
        <end position="159"/>
    </location>
</feature>
<keyword evidence="4 7" id="KW-0833">Ubl conjugation pathway</keyword>
<dbReference type="FunFam" id="3.30.710.10:FF:000170">
    <property type="entry name" value="SKP1-like protein 5"/>
    <property type="match status" value="1"/>
</dbReference>
<evidence type="ECO:0000256" key="1">
    <source>
        <dbReference type="ARBA" id="ARBA00004123"/>
    </source>
</evidence>
<organism evidence="10 11">
    <name type="scientific">Oldenlandia corymbosa var. corymbosa</name>
    <dbReference type="NCBI Taxonomy" id="529605"/>
    <lineage>
        <taxon>Eukaryota</taxon>
        <taxon>Viridiplantae</taxon>
        <taxon>Streptophyta</taxon>
        <taxon>Embryophyta</taxon>
        <taxon>Tracheophyta</taxon>
        <taxon>Spermatophyta</taxon>
        <taxon>Magnoliopsida</taxon>
        <taxon>eudicotyledons</taxon>
        <taxon>Gunneridae</taxon>
        <taxon>Pentapetalae</taxon>
        <taxon>asterids</taxon>
        <taxon>lamiids</taxon>
        <taxon>Gentianales</taxon>
        <taxon>Rubiaceae</taxon>
        <taxon>Rubioideae</taxon>
        <taxon>Spermacoceae</taxon>
        <taxon>Hedyotis-Oldenlandia complex</taxon>
        <taxon>Oldenlandia</taxon>
    </lineage>
</organism>
<keyword evidence="5" id="KW-0539">Nucleus</keyword>
<dbReference type="GO" id="GO:0009867">
    <property type="term" value="P:jasmonic acid mediated signaling pathway"/>
    <property type="evidence" value="ECO:0007669"/>
    <property type="project" value="UniProtKB-ARBA"/>
</dbReference>
<evidence type="ECO:0000256" key="3">
    <source>
        <dbReference type="ARBA" id="ARBA00009993"/>
    </source>
</evidence>
<comment type="subcellular location">
    <subcellularLocation>
        <location evidence="1">Nucleus</location>
    </subcellularLocation>
</comment>
<protein>
    <recommendedName>
        <fullName evidence="7">SKP1-like protein</fullName>
    </recommendedName>
</protein>
<feature type="domain" description="SKP1 component POZ" evidence="9">
    <location>
        <begin position="9"/>
        <end position="67"/>
    </location>
</feature>
<evidence type="ECO:0000256" key="4">
    <source>
        <dbReference type="ARBA" id="ARBA00022786"/>
    </source>
</evidence>
<dbReference type="InterPro" id="IPR001232">
    <property type="entry name" value="SKP1-like"/>
</dbReference>
<keyword evidence="11" id="KW-1185">Reference proteome</keyword>
<evidence type="ECO:0000256" key="2">
    <source>
        <dbReference type="ARBA" id="ARBA00004906"/>
    </source>
</evidence>
<gene>
    <name evidence="10" type="ORF">OLC1_LOCUS24386</name>
</gene>
<sequence length="171" mass="18768">MSTASSPKKIITLRSSDGETFQIEESAACVSQTIKHMIEDDCADNVIPLPNVTGPTLARVVTYLNRHGRDPAAGPSSKEEEEDLKSFDADFGNVDQAILYDLMLAGNYLSINGLIELVAQKVVDMIHGKSPEQIRQLFGIKNDFTPEVEAEVRRENAWAYEDPEVPGETSG</sequence>
<dbReference type="SUPFAM" id="SSF81382">
    <property type="entry name" value="Skp1 dimerisation domain-like"/>
    <property type="match status" value="1"/>
</dbReference>
<dbReference type="InterPro" id="IPR036296">
    <property type="entry name" value="SKP1-like_dim_sf"/>
</dbReference>
<dbReference type="InterPro" id="IPR016897">
    <property type="entry name" value="SKP1"/>
</dbReference>
<evidence type="ECO:0000313" key="11">
    <source>
        <dbReference type="Proteomes" id="UP001161247"/>
    </source>
</evidence>
<comment type="function">
    <text evidence="6 7">Involved in ubiquitination and subsequent proteasomal degradation of target proteins. Together with CUL1, RBX1 and a F-box protein, it forms a SCF E3 ubiquitin ligase complex. The functional specificity of this complex depends on the type of F-box protein. In the SCF complex, it serves as an adapter that links the F-box protein to CUL1.</text>
</comment>
<evidence type="ECO:0000313" key="10">
    <source>
        <dbReference type="EMBL" id="CAI9118547.1"/>
    </source>
</evidence>
<comment type="similarity">
    <text evidence="3 7">Belongs to the SKP1 family.</text>
</comment>
<dbReference type="PIRSF" id="PIRSF028729">
    <property type="entry name" value="E3_ubiquit_lig_SCF_Skp"/>
    <property type="match status" value="1"/>
</dbReference>
<dbReference type="CDD" id="cd18322">
    <property type="entry name" value="BTB_POZ_SKP1"/>
    <property type="match status" value="1"/>
</dbReference>
<dbReference type="GO" id="GO:0005634">
    <property type="term" value="C:nucleus"/>
    <property type="evidence" value="ECO:0007669"/>
    <property type="project" value="UniProtKB-SubCell"/>
</dbReference>